<sequence length="70" mass="8487">MYTKRYNGTLLEKQTHHPQLGSINRLECKKDRGSTRYSRLSHIQADIYRTYWGNIWKHLVIRMDLTICNY</sequence>
<reference evidence="1" key="2">
    <citation type="journal article" date="2015" name="Data Brief">
        <title>Shoot transcriptome of the giant reed, Arundo donax.</title>
        <authorList>
            <person name="Barrero R.A."/>
            <person name="Guerrero F.D."/>
            <person name="Moolhuijzen P."/>
            <person name="Goolsby J.A."/>
            <person name="Tidwell J."/>
            <person name="Bellgard S.E."/>
            <person name="Bellgard M.I."/>
        </authorList>
    </citation>
    <scope>NUCLEOTIDE SEQUENCE</scope>
    <source>
        <tissue evidence="1">Shoot tissue taken approximately 20 cm above the soil surface</tissue>
    </source>
</reference>
<organism evidence="1">
    <name type="scientific">Arundo donax</name>
    <name type="common">Giant reed</name>
    <name type="synonym">Donax arundinaceus</name>
    <dbReference type="NCBI Taxonomy" id="35708"/>
    <lineage>
        <taxon>Eukaryota</taxon>
        <taxon>Viridiplantae</taxon>
        <taxon>Streptophyta</taxon>
        <taxon>Embryophyta</taxon>
        <taxon>Tracheophyta</taxon>
        <taxon>Spermatophyta</taxon>
        <taxon>Magnoliopsida</taxon>
        <taxon>Liliopsida</taxon>
        <taxon>Poales</taxon>
        <taxon>Poaceae</taxon>
        <taxon>PACMAD clade</taxon>
        <taxon>Arundinoideae</taxon>
        <taxon>Arundineae</taxon>
        <taxon>Arundo</taxon>
    </lineage>
</organism>
<evidence type="ECO:0000313" key="1">
    <source>
        <dbReference type="EMBL" id="JAE06583.1"/>
    </source>
</evidence>
<proteinExistence type="predicted"/>
<name>A0A0A9FEB3_ARUDO</name>
<dbReference type="EMBL" id="GBRH01191313">
    <property type="protein sequence ID" value="JAE06583.1"/>
    <property type="molecule type" value="Transcribed_RNA"/>
</dbReference>
<protein>
    <submittedName>
        <fullName evidence="1">Uncharacterized protein</fullName>
    </submittedName>
</protein>
<reference evidence="1" key="1">
    <citation type="submission" date="2014-09" db="EMBL/GenBank/DDBJ databases">
        <authorList>
            <person name="Magalhaes I.L.F."/>
            <person name="Oliveira U."/>
            <person name="Santos F.R."/>
            <person name="Vidigal T.H.D.A."/>
            <person name="Brescovit A.D."/>
            <person name="Santos A.J."/>
        </authorList>
    </citation>
    <scope>NUCLEOTIDE SEQUENCE</scope>
    <source>
        <tissue evidence="1">Shoot tissue taken approximately 20 cm above the soil surface</tissue>
    </source>
</reference>
<dbReference type="AlphaFoldDB" id="A0A0A9FEB3"/>
<accession>A0A0A9FEB3</accession>